<dbReference type="InterPro" id="IPR051854">
    <property type="entry name" value="Rho-type_GAP"/>
</dbReference>
<feature type="compositionally biased region" description="Low complexity" evidence="4">
    <location>
        <begin position="218"/>
        <end position="244"/>
    </location>
</feature>
<keyword evidence="1" id="KW-0343">GTPase activation</keyword>
<evidence type="ECO:0000256" key="2">
    <source>
        <dbReference type="ARBA" id="ARBA00022723"/>
    </source>
</evidence>
<dbReference type="OrthoDB" id="79452at2759"/>
<name>A0A1X2J345_9FUNG</name>
<evidence type="ECO:0000313" key="8">
    <source>
        <dbReference type="Proteomes" id="UP000193560"/>
    </source>
</evidence>
<dbReference type="SMART" id="SM00324">
    <property type="entry name" value="RhoGAP"/>
    <property type="match status" value="1"/>
</dbReference>
<evidence type="ECO:0000259" key="5">
    <source>
        <dbReference type="PROSITE" id="PS50081"/>
    </source>
</evidence>
<accession>A0A1X2J345</accession>
<dbReference type="PANTHER" id="PTHR46075:SF2">
    <property type="entry name" value="RHO GTPASE ACTIVATING PROTEIN AT 5A, ISOFORM A"/>
    <property type="match status" value="1"/>
</dbReference>
<evidence type="ECO:0008006" key="9">
    <source>
        <dbReference type="Google" id="ProtNLM"/>
    </source>
</evidence>
<dbReference type="PROSITE" id="PS50081">
    <property type="entry name" value="ZF_DAG_PE_2"/>
    <property type="match status" value="1"/>
</dbReference>
<dbReference type="PROSITE" id="PS50238">
    <property type="entry name" value="RHOGAP"/>
    <property type="match status" value="1"/>
</dbReference>
<dbReference type="STRING" id="90262.A0A1X2J345"/>
<dbReference type="GO" id="GO:0005096">
    <property type="term" value="F:GTPase activator activity"/>
    <property type="evidence" value="ECO:0007669"/>
    <property type="project" value="UniProtKB-KW"/>
</dbReference>
<evidence type="ECO:0000259" key="6">
    <source>
        <dbReference type="PROSITE" id="PS50238"/>
    </source>
</evidence>
<feature type="compositionally biased region" description="Polar residues" evidence="4">
    <location>
        <begin position="40"/>
        <end position="50"/>
    </location>
</feature>
<sequence>MATISISPSPSPSSSSSSKCSFVSYTDADNSVEPHHQLSPLVTNSHTSPSIAFPDRQLNLPGSPSSIGDDIETRNSQDQTKVVVEELKAQLGLTESMFNGNKYELQRTCEDLSKQRDQLVKEIQLLSRPHEGATYNPKPALDRALNAQLQSMQKEIHNAKHTIEQLNDIRDGILEEMVLLNTKNAELNTMNNDLSRHIAHRELETKALIASTQFLRPSTSSDTVPIVSPSVSTSTSTSSSYSSHLPPPVPDHTVLPNQSTSSSTCSSASSSTKKQSKKQQKHTKNQKQQEQDPTSTMSDTKIFPFGRHKNVFANMQPKVLQKKKSNDISQEQQPSQTTNIKPAIALPLKKESQSRISHEQYDNKENWILGEQGKNKQQPQKQQLQQQQQQQQQAFNSGESPEDIRSISHHQFVETKFLRPIRCELCQEKMWRSNEWKCQACSMVCHAKCAPLMTDQCKNAPTSQTKLPSIPIKPYQQTSCFGRDLVAQAREEKRTVPFVVQLCVEAIDYRGLDFEGIYRKSGGASQMRLIQQCFDKKQYPDLLDASSWDICAITSVLKHYFRELPNPLFPYEYYDDLMQSLDYSDVGDRIKKVGQVIKSMPKENYITITYLMKHLDRVQQHSQNNLMVTKNLAMVFGPTLIRNIDEMHDITEMNQKIHVIDFILHHITEIFDTSPPSTP</sequence>
<dbReference type="GO" id="GO:0046872">
    <property type="term" value="F:metal ion binding"/>
    <property type="evidence" value="ECO:0007669"/>
    <property type="project" value="UniProtKB-KW"/>
</dbReference>
<evidence type="ECO:0000256" key="4">
    <source>
        <dbReference type="SAM" id="MobiDB-lite"/>
    </source>
</evidence>
<dbReference type="InterPro" id="IPR008936">
    <property type="entry name" value="Rho_GTPase_activation_prot"/>
</dbReference>
<feature type="compositionally biased region" description="Low complexity" evidence="4">
    <location>
        <begin position="1"/>
        <end position="18"/>
    </location>
</feature>
<dbReference type="EMBL" id="MCGE01000001">
    <property type="protein sequence ID" value="ORZ26211.1"/>
    <property type="molecule type" value="Genomic_DNA"/>
</dbReference>
<feature type="compositionally biased region" description="Polar residues" evidence="4">
    <location>
        <begin position="19"/>
        <end position="29"/>
    </location>
</feature>
<dbReference type="Pfam" id="PF00620">
    <property type="entry name" value="RhoGAP"/>
    <property type="match status" value="1"/>
</dbReference>
<dbReference type="Pfam" id="PF00130">
    <property type="entry name" value="C1_1"/>
    <property type="match status" value="1"/>
</dbReference>
<feature type="domain" description="Rho-GAP" evidence="6">
    <location>
        <begin position="483"/>
        <end position="671"/>
    </location>
</feature>
<feature type="region of interest" description="Disordered" evidence="4">
    <location>
        <begin position="218"/>
        <end position="302"/>
    </location>
</feature>
<dbReference type="CDD" id="cd00159">
    <property type="entry name" value="RhoGAP"/>
    <property type="match status" value="1"/>
</dbReference>
<dbReference type="GO" id="GO:0007165">
    <property type="term" value="P:signal transduction"/>
    <property type="evidence" value="ECO:0007669"/>
    <property type="project" value="InterPro"/>
</dbReference>
<keyword evidence="2" id="KW-0479">Metal-binding</keyword>
<feature type="compositionally biased region" description="Low complexity" evidence="4">
    <location>
        <begin position="375"/>
        <end position="393"/>
    </location>
</feature>
<proteinExistence type="predicted"/>
<dbReference type="PANTHER" id="PTHR46075">
    <property type="entry name" value="CHIMERIN FAMILY MEMBER"/>
    <property type="match status" value="1"/>
</dbReference>
<dbReference type="SMART" id="SM00109">
    <property type="entry name" value="C1"/>
    <property type="match status" value="1"/>
</dbReference>
<keyword evidence="8" id="KW-1185">Reference proteome</keyword>
<dbReference type="SUPFAM" id="SSF57889">
    <property type="entry name" value="Cysteine-rich domain"/>
    <property type="match status" value="1"/>
</dbReference>
<evidence type="ECO:0000256" key="3">
    <source>
        <dbReference type="ARBA" id="ARBA00022833"/>
    </source>
</evidence>
<keyword evidence="3" id="KW-0862">Zinc</keyword>
<evidence type="ECO:0000256" key="1">
    <source>
        <dbReference type="ARBA" id="ARBA00022468"/>
    </source>
</evidence>
<dbReference type="SUPFAM" id="SSF48350">
    <property type="entry name" value="GTPase activation domain, GAP"/>
    <property type="match status" value="1"/>
</dbReference>
<evidence type="ECO:0000313" key="7">
    <source>
        <dbReference type="EMBL" id="ORZ26211.1"/>
    </source>
</evidence>
<gene>
    <name evidence="7" type="ORF">BCR42DRAFT_486249</name>
</gene>
<dbReference type="InterPro" id="IPR000198">
    <property type="entry name" value="RhoGAP_dom"/>
</dbReference>
<dbReference type="CDD" id="cd00029">
    <property type="entry name" value="C1"/>
    <property type="match status" value="1"/>
</dbReference>
<comment type="caution">
    <text evidence="7">The sequence shown here is derived from an EMBL/GenBank/DDBJ whole genome shotgun (WGS) entry which is preliminary data.</text>
</comment>
<feature type="compositionally biased region" description="Low complexity" evidence="4">
    <location>
        <begin position="258"/>
        <end position="273"/>
    </location>
</feature>
<dbReference type="InterPro" id="IPR046349">
    <property type="entry name" value="C1-like_sf"/>
</dbReference>
<organism evidence="7 8">
    <name type="scientific">Absidia repens</name>
    <dbReference type="NCBI Taxonomy" id="90262"/>
    <lineage>
        <taxon>Eukaryota</taxon>
        <taxon>Fungi</taxon>
        <taxon>Fungi incertae sedis</taxon>
        <taxon>Mucoromycota</taxon>
        <taxon>Mucoromycotina</taxon>
        <taxon>Mucoromycetes</taxon>
        <taxon>Mucorales</taxon>
        <taxon>Cunninghamellaceae</taxon>
        <taxon>Absidia</taxon>
    </lineage>
</organism>
<feature type="region of interest" description="Disordered" evidence="4">
    <location>
        <begin position="1"/>
        <end position="77"/>
    </location>
</feature>
<feature type="domain" description="Phorbol-ester/DAG-type" evidence="5">
    <location>
        <begin position="409"/>
        <end position="457"/>
    </location>
</feature>
<reference evidence="7 8" key="1">
    <citation type="submission" date="2016-07" db="EMBL/GenBank/DDBJ databases">
        <title>Pervasive Adenine N6-methylation of Active Genes in Fungi.</title>
        <authorList>
            <consortium name="DOE Joint Genome Institute"/>
            <person name="Mondo S.J."/>
            <person name="Dannebaum R.O."/>
            <person name="Kuo R.C."/>
            <person name="Labutti K."/>
            <person name="Haridas S."/>
            <person name="Kuo A."/>
            <person name="Salamov A."/>
            <person name="Ahrendt S.R."/>
            <person name="Lipzen A."/>
            <person name="Sullivan W."/>
            <person name="Andreopoulos W.B."/>
            <person name="Clum A."/>
            <person name="Lindquist E."/>
            <person name="Daum C."/>
            <person name="Ramamoorthy G.K."/>
            <person name="Gryganskyi A."/>
            <person name="Culley D."/>
            <person name="Magnuson J.K."/>
            <person name="James T.Y."/>
            <person name="O'Malley M.A."/>
            <person name="Stajich J.E."/>
            <person name="Spatafora J.W."/>
            <person name="Visel A."/>
            <person name="Grigoriev I.V."/>
        </authorList>
    </citation>
    <scope>NUCLEOTIDE SEQUENCE [LARGE SCALE GENOMIC DNA]</scope>
    <source>
        <strain evidence="7 8">NRRL 1336</strain>
    </source>
</reference>
<dbReference type="InterPro" id="IPR002219">
    <property type="entry name" value="PKC_DAG/PE"/>
</dbReference>
<feature type="compositionally biased region" description="Basic and acidic residues" evidence="4">
    <location>
        <begin position="348"/>
        <end position="358"/>
    </location>
</feature>
<dbReference type="Proteomes" id="UP000193560">
    <property type="component" value="Unassembled WGS sequence"/>
</dbReference>
<dbReference type="Gene3D" id="1.10.555.10">
    <property type="entry name" value="Rho GTPase activation protein"/>
    <property type="match status" value="1"/>
</dbReference>
<dbReference type="Gene3D" id="3.30.60.20">
    <property type="match status" value="1"/>
</dbReference>
<dbReference type="AlphaFoldDB" id="A0A1X2J345"/>
<feature type="compositionally biased region" description="Polar residues" evidence="4">
    <location>
        <begin position="327"/>
        <end position="340"/>
    </location>
</feature>
<feature type="region of interest" description="Disordered" evidence="4">
    <location>
        <begin position="373"/>
        <end position="403"/>
    </location>
</feature>
<feature type="compositionally biased region" description="Basic residues" evidence="4">
    <location>
        <begin position="274"/>
        <end position="285"/>
    </location>
</feature>
<protein>
    <recommendedName>
        <fullName evidence="9">Rho GTPase activation protein</fullName>
    </recommendedName>
</protein>
<feature type="region of interest" description="Disordered" evidence="4">
    <location>
        <begin position="321"/>
        <end position="358"/>
    </location>
</feature>
<dbReference type="PROSITE" id="PS00479">
    <property type="entry name" value="ZF_DAG_PE_1"/>
    <property type="match status" value="1"/>
</dbReference>